<protein>
    <submittedName>
        <fullName evidence="2">dCMP deaminase</fullName>
    </submittedName>
</protein>
<organism evidence="2 3">
    <name type="scientific">Streptomyces griseocarneus</name>
    <dbReference type="NCBI Taxonomy" id="51201"/>
    <lineage>
        <taxon>Bacteria</taxon>
        <taxon>Bacillati</taxon>
        <taxon>Actinomycetota</taxon>
        <taxon>Actinomycetes</taxon>
        <taxon>Kitasatosporales</taxon>
        <taxon>Streptomycetaceae</taxon>
        <taxon>Streptomyces</taxon>
    </lineage>
</organism>
<evidence type="ECO:0000313" key="3">
    <source>
        <dbReference type="Proteomes" id="UP000671836"/>
    </source>
</evidence>
<dbReference type="Gene3D" id="3.40.140.10">
    <property type="entry name" value="Cytidine Deaminase, domain 2"/>
    <property type="match status" value="1"/>
</dbReference>
<gene>
    <name evidence="2" type="ORF">J3S04_14210</name>
</gene>
<feature type="region of interest" description="Disordered" evidence="1">
    <location>
        <begin position="1"/>
        <end position="39"/>
    </location>
</feature>
<proteinExistence type="predicted"/>
<feature type="compositionally biased region" description="Basic and acidic residues" evidence="1">
    <location>
        <begin position="75"/>
        <end position="84"/>
    </location>
</feature>
<dbReference type="InterPro" id="IPR016193">
    <property type="entry name" value="Cytidine_deaminase-like"/>
</dbReference>
<name>A0ABX7RV17_9ACTN</name>
<evidence type="ECO:0000313" key="2">
    <source>
        <dbReference type="EMBL" id="QSY51882.1"/>
    </source>
</evidence>
<dbReference type="EMBL" id="CP071595">
    <property type="protein sequence ID" value="QSY51882.1"/>
    <property type="molecule type" value="Genomic_DNA"/>
</dbReference>
<sequence>MTTGPDDHGTPPGPATPDDHGTPETPPGPAASGDRRASDRAWLELAIELARDCPPSTTAYSVGAVIVAADGTELARGHSREGHPSRTPRRPPSPSSPRRPPAGRRHPLQLSRALLRARLAPRACTHLVLGAGIPRVVLAWREPALFVADCTGVELLEQAGVEVVELPELADAARAVNAHLDV</sequence>
<dbReference type="SUPFAM" id="SSF53927">
    <property type="entry name" value="Cytidine deaminase-like"/>
    <property type="match status" value="1"/>
</dbReference>
<reference evidence="2 3" key="1">
    <citation type="submission" date="2021-03" db="EMBL/GenBank/DDBJ databases">
        <title>Streptomyces strains.</title>
        <authorList>
            <person name="Lund M.B."/>
            <person name="Toerring T."/>
        </authorList>
    </citation>
    <scope>NUCLEOTIDE SEQUENCE [LARGE SCALE GENOMIC DNA]</scope>
    <source>
        <strain evidence="2 3">KCC S-1010</strain>
    </source>
</reference>
<feature type="region of interest" description="Disordered" evidence="1">
    <location>
        <begin position="75"/>
        <end position="105"/>
    </location>
</feature>
<accession>A0ABX7RV17</accession>
<dbReference type="Proteomes" id="UP000671836">
    <property type="component" value="Chromosome"/>
</dbReference>
<evidence type="ECO:0000256" key="1">
    <source>
        <dbReference type="SAM" id="MobiDB-lite"/>
    </source>
</evidence>
<feature type="compositionally biased region" description="Pro residues" evidence="1">
    <location>
        <begin position="90"/>
        <end position="100"/>
    </location>
</feature>
<keyword evidence="3" id="KW-1185">Reference proteome</keyword>